<dbReference type="AlphaFoldDB" id="A0A174T4T5"/>
<dbReference type="EMBL" id="QVME01000010">
    <property type="protein sequence ID" value="RGE65953.1"/>
    <property type="molecule type" value="Genomic_DNA"/>
</dbReference>
<feature type="transmembrane region" description="Helical" evidence="1">
    <location>
        <begin position="69"/>
        <end position="88"/>
    </location>
</feature>
<feature type="transmembrane region" description="Helical" evidence="1">
    <location>
        <begin position="125"/>
        <end position="145"/>
    </location>
</feature>
<sequence>MVLFLASVALAAWVTRANYNIMRVDLVFLAFLTLAPLLHRVRFSAGLERGDGHVNVRVRFGFVPADRELFTKTVVLSMALNVFLLLAWETAMQLSPSLSVHYALQCLLFLIPLLHLLLFRGRAFLFADICFGGVMAALCAAEDFFRSLDTSIEFFLYLLRSDAVKWLAITLAYGALWGVYRAVKGKLIKTRLPQKG</sequence>
<evidence type="ECO:0000313" key="5">
    <source>
        <dbReference type="Proteomes" id="UP000260828"/>
    </source>
</evidence>
<feature type="transmembrane region" description="Helical" evidence="1">
    <location>
        <begin position="100"/>
        <end position="118"/>
    </location>
</feature>
<reference evidence="3 5" key="2">
    <citation type="submission" date="2018-08" db="EMBL/GenBank/DDBJ databases">
        <title>A genome reference for cultivated species of the human gut microbiota.</title>
        <authorList>
            <person name="Zou Y."/>
            <person name="Xue W."/>
            <person name="Luo G."/>
        </authorList>
    </citation>
    <scope>NUCLEOTIDE SEQUENCE [LARGE SCALE GENOMIC DNA]</scope>
    <source>
        <strain evidence="3 5">TF05-12AC</strain>
    </source>
</reference>
<dbReference type="OrthoDB" id="9886581at2"/>
<accession>A0A174T4T5</accession>
<organism evidence="2 4">
    <name type="scientific">Anaerotruncus colihominis</name>
    <dbReference type="NCBI Taxonomy" id="169435"/>
    <lineage>
        <taxon>Bacteria</taxon>
        <taxon>Bacillati</taxon>
        <taxon>Bacillota</taxon>
        <taxon>Clostridia</taxon>
        <taxon>Eubacteriales</taxon>
        <taxon>Oscillospiraceae</taxon>
        <taxon>Anaerotruncus</taxon>
    </lineage>
</organism>
<dbReference type="RefSeq" id="WP_006876960.1">
    <property type="nucleotide sequence ID" value="NZ_CABIWA010000004.1"/>
</dbReference>
<feature type="transmembrane region" description="Helical" evidence="1">
    <location>
        <begin position="165"/>
        <end position="183"/>
    </location>
</feature>
<dbReference type="Proteomes" id="UP000260828">
    <property type="component" value="Unassembled WGS sequence"/>
</dbReference>
<keyword evidence="1" id="KW-0812">Transmembrane</keyword>
<evidence type="ECO:0000313" key="2">
    <source>
        <dbReference type="EMBL" id="CUQ02360.1"/>
    </source>
</evidence>
<feature type="transmembrane region" description="Helical" evidence="1">
    <location>
        <begin position="27"/>
        <end position="48"/>
    </location>
</feature>
<dbReference type="EMBL" id="CZBE01000021">
    <property type="protein sequence ID" value="CUQ02360.1"/>
    <property type="molecule type" value="Genomic_DNA"/>
</dbReference>
<protein>
    <submittedName>
        <fullName evidence="2">Uncharacterized protein</fullName>
    </submittedName>
</protein>
<evidence type="ECO:0000313" key="4">
    <source>
        <dbReference type="Proteomes" id="UP000095765"/>
    </source>
</evidence>
<name>A0A174T4T5_9FIRM</name>
<dbReference type="Proteomes" id="UP000095765">
    <property type="component" value="Unassembled WGS sequence"/>
</dbReference>
<proteinExistence type="predicted"/>
<evidence type="ECO:0000256" key="1">
    <source>
        <dbReference type="SAM" id="Phobius"/>
    </source>
</evidence>
<evidence type="ECO:0000313" key="3">
    <source>
        <dbReference type="EMBL" id="RGE65953.1"/>
    </source>
</evidence>
<reference evidence="2 4" key="1">
    <citation type="submission" date="2015-09" db="EMBL/GenBank/DDBJ databases">
        <authorList>
            <consortium name="Pathogen Informatics"/>
        </authorList>
    </citation>
    <scope>NUCLEOTIDE SEQUENCE [LARGE SCALE GENOMIC DNA]</scope>
    <source>
        <strain evidence="2 4">2789STDY5834939</strain>
    </source>
</reference>
<keyword evidence="1" id="KW-1133">Transmembrane helix</keyword>
<gene>
    <name evidence="3" type="ORF">DXC40_15475</name>
    <name evidence="2" type="ORF">ERS852551_02804</name>
</gene>
<keyword evidence="1" id="KW-0472">Membrane</keyword>